<keyword evidence="2" id="KW-1185">Reference proteome</keyword>
<organism evidence="1 2">
    <name type="scientific">Acanthopleuribacter pedis</name>
    <dbReference type="NCBI Taxonomy" id="442870"/>
    <lineage>
        <taxon>Bacteria</taxon>
        <taxon>Pseudomonadati</taxon>
        <taxon>Acidobacteriota</taxon>
        <taxon>Holophagae</taxon>
        <taxon>Acanthopleuribacterales</taxon>
        <taxon>Acanthopleuribacteraceae</taxon>
        <taxon>Acanthopleuribacter</taxon>
    </lineage>
</organism>
<dbReference type="SUPFAM" id="SSF53067">
    <property type="entry name" value="Actin-like ATPase domain"/>
    <property type="match status" value="1"/>
</dbReference>
<dbReference type="Gene3D" id="3.30.420.40">
    <property type="match status" value="1"/>
</dbReference>
<dbReference type="EMBL" id="JAFREP010000026">
    <property type="protein sequence ID" value="MBO1321617.1"/>
    <property type="molecule type" value="Genomic_DNA"/>
</dbReference>
<dbReference type="InterPro" id="IPR043129">
    <property type="entry name" value="ATPase_NBD"/>
</dbReference>
<gene>
    <name evidence="1" type="ORF">J3U88_24275</name>
</gene>
<dbReference type="RefSeq" id="WP_207861590.1">
    <property type="nucleotide sequence ID" value="NZ_JAFREP010000026.1"/>
</dbReference>
<proteinExistence type="predicted"/>
<accession>A0A8J7U5D5</accession>
<evidence type="ECO:0008006" key="3">
    <source>
        <dbReference type="Google" id="ProtNLM"/>
    </source>
</evidence>
<dbReference type="Proteomes" id="UP000664417">
    <property type="component" value="Unassembled WGS sequence"/>
</dbReference>
<reference evidence="1" key="1">
    <citation type="submission" date="2021-03" db="EMBL/GenBank/DDBJ databases">
        <authorList>
            <person name="Wang G."/>
        </authorList>
    </citation>
    <scope>NUCLEOTIDE SEQUENCE</scope>
    <source>
        <strain evidence="1">KCTC 12899</strain>
    </source>
</reference>
<name>A0A8J7U5D5_9BACT</name>
<sequence length="207" mass="22265">MIAAWDVTGREPTLAWLTDTGTEVETFPGQKASQVLLPMLQQLEESTGQRITKVGFIRGPGSFTGIRAGLATAQGLRLSGRAETYAATAFDLLVPELDADTTGILLPGSAGYGFTAVYEDGRCVQAAEARRLEDVSADIHWLCPFALPGLPEQVRTKVLDRHPVSFFPARIAAASAEADQNLEPFYVRPPDVRKGVPLIEQLLKGGS</sequence>
<dbReference type="AlphaFoldDB" id="A0A8J7U5D5"/>
<evidence type="ECO:0000313" key="2">
    <source>
        <dbReference type="Proteomes" id="UP000664417"/>
    </source>
</evidence>
<protein>
    <recommendedName>
        <fullName evidence="3">Gcp-like domain-containing protein</fullName>
    </recommendedName>
</protein>
<comment type="caution">
    <text evidence="1">The sequence shown here is derived from an EMBL/GenBank/DDBJ whole genome shotgun (WGS) entry which is preliminary data.</text>
</comment>
<evidence type="ECO:0000313" key="1">
    <source>
        <dbReference type="EMBL" id="MBO1321617.1"/>
    </source>
</evidence>